<dbReference type="NCBIfam" id="TIGR03862">
    <property type="entry name" value="flavo_PP4765"/>
    <property type="match status" value="1"/>
</dbReference>
<dbReference type="SUPFAM" id="SSF51905">
    <property type="entry name" value="FAD/NAD(P)-binding domain"/>
    <property type="match status" value="1"/>
</dbReference>
<evidence type="ECO:0000259" key="5">
    <source>
        <dbReference type="Pfam" id="PF22780"/>
    </source>
</evidence>
<dbReference type="OrthoDB" id="5288829at2"/>
<evidence type="ECO:0000313" key="6">
    <source>
        <dbReference type="EMBL" id="PWR18636.1"/>
    </source>
</evidence>
<dbReference type="PANTHER" id="PTHR42887">
    <property type="entry name" value="OS12G0638800 PROTEIN"/>
    <property type="match status" value="1"/>
</dbReference>
<dbReference type="InterPro" id="IPR022460">
    <property type="entry name" value="Flavoprotein_PP4765"/>
</dbReference>
<dbReference type="Gene3D" id="2.40.30.10">
    <property type="entry name" value="Translation factors"/>
    <property type="match status" value="1"/>
</dbReference>
<dbReference type="PANTHER" id="PTHR42887:SF1">
    <property type="entry name" value="BLR3961 PROTEIN"/>
    <property type="match status" value="1"/>
</dbReference>
<protein>
    <submittedName>
        <fullName evidence="6">Aminoacetone oxidase family FAD-binding enzyme</fullName>
    </submittedName>
</protein>
<comment type="cofactor">
    <cofactor evidence="1">
        <name>FAD</name>
        <dbReference type="ChEBI" id="CHEBI:57692"/>
    </cofactor>
</comment>
<evidence type="ECO:0000256" key="3">
    <source>
        <dbReference type="ARBA" id="ARBA00022827"/>
    </source>
</evidence>
<evidence type="ECO:0000313" key="7">
    <source>
        <dbReference type="Proteomes" id="UP000245461"/>
    </source>
</evidence>
<comment type="caution">
    <text evidence="6">The sequence shown here is derived from an EMBL/GenBank/DDBJ whole genome shotgun (WGS) entry which is preliminary data.</text>
</comment>
<sequence>MNAVDDPHPQTAPAVVIGGGPAGLMAAESLLDAGCAVALYDAMPSLGRKFLMAGKSGLNISHAEALEPLLGRYGPARPRLEAAIRSFGPGEITAFAAGLGIETFTGSSGRIFPAGFKAAPLLRAWLRRLRAKGLKIHVRHRWCGFGDDGALRFETPGGPCGIPAPAATVLALGGASWPNLGSDGAWRPLLSARGIATHDFGASNCGFDVAWSEVFRGRFAGQPVKPVAVRFGDQEVRGEFVVTEGGVEGGAIYPLAAAARRALDQGQPAILLLDLMPGRDEAALAAALSKPQGRHSLTDHLRRCLGLSGVRAGLLREGAAPADLASPQGIARRLKALPLPLTRARPLAEAISTEGGVALDALDDDFMLKELPGVFCAGEMVDWDAPTGGYLLTACLALGHRAGQGAARWLRGGPVSLSQ</sequence>
<dbReference type="SUPFAM" id="SSF160996">
    <property type="entry name" value="HI0933 insert domain-like"/>
    <property type="match status" value="1"/>
</dbReference>
<keyword evidence="3" id="KW-0274">FAD</keyword>
<name>A0A317DXQ9_9PROT</name>
<dbReference type="EMBL" id="QGLE01000013">
    <property type="protein sequence ID" value="PWR18636.1"/>
    <property type="molecule type" value="Genomic_DNA"/>
</dbReference>
<gene>
    <name evidence="6" type="ORF">DKG74_18610</name>
</gene>
<dbReference type="InterPro" id="IPR057661">
    <property type="entry name" value="RsdA/BaiN/AoA(So)_Rossmann"/>
</dbReference>
<evidence type="ECO:0000256" key="1">
    <source>
        <dbReference type="ARBA" id="ARBA00001974"/>
    </source>
</evidence>
<accession>A0A317DXQ9</accession>
<dbReference type="RefSeq" id="WP_109907682.1">
    <property type="nucleotide sequence ID" value="NZ_QGLE01000013.1"/>
</dbReference>
<dbReference type="AlphaFoldDB" id="A0A317DXQ9"/>
<dbReference type="InterPro" id="IPR036188">
    <property type="entry name" value="FAD/NAD-bd_sf"/>
</dbReference>
<dbReference type="Gene3D" id="1.10.8.260">
    <property type="entry name" value="HI0933 insert domain-like"/>
    <property type="match status" value="1"/>
</dbReference>
<dbReference type="Gene3D" id="3.50.50.60">
    <property type="entry name" value="FAD/NAD(P)-binding domain"/>
    <property type="match status" value="1"/>
</dbReference>
<organism evidence="6 7">
    <name type="scientific">Zavarzinia aquatilis</name>
    <dbReference type="NCBI Taxonomy" id="2211142"/>
    <lineage>
        <taxon>Bacteria</taxon>
        <taxon>Pseudomonadati</taxon>
        <taxon>Pseudomonadota</taxon>
        <taxon>Alphaproteobacteria</taxon>
        <taxon>Rhodospirillales</taxon>
        <taxon>Zavarziniaceae</taxon>
        <taxon>Zavarzinia</taxon>
    </lineage>
</organism>
<keyword evidence="2" id="KW-0285">Flavoprotein</keyword>
<proteinExistence type="predicted"/>
<evidence type="ECO:0000259" key="4">
    <source>
        <dbReference type="Pfam" id="PF03486"/>
    </source>
</evidence>
<dbReference type="Proteomes" id="UP000245461">
    <property type="component" value="Unassembled WGS sequence"/>
</dbReference>
<dbReference type="Pfam" id="PF22780">
    <property type="entry name" value="HI0933_like_1st"/>
    <property type="match status" value="1"/>
</dbReference>
<dbReference type="InterPro" id="IPR055178">
    <property type="entry name" value="RsdA/BaiN/AoA(So)-like_dom"/>
</dbReference>
<dbReference type="Pfam" id="PF03486">
    <property type="entry name" value="HI0933_like"/>
    <property type="match status" value="1"/>
</dbReference>
<feature type="domain" description="RsdA/BaiN/AoA(So)-like Rossmann fold-like" evidence="4">
    <location>
        <begin position="14"/>
        <end position="404"/>
    </location>
</feature>
<feature type="domain" description="RsdA/BaiN/AoA(So)-like insert" evidence="5">
    <location>
        <begin position="202"/>
        <end position="352"/>
    </location>
</feature>
<reference evidence="6 7" key="1">
    <citation type="submission" date="2018-05" db="EMBL/GenBank/DDBJ databases">
        <title>Zavarzinia sp. HR-AS.</title>
        <authorList>
            <person name="Lee Y."/>
            <person name="Jeon C.O."/>
        </authorList>
    </citation>
    <scope>NUCLEOTIDE SEQUENCE [LARGE SCALE GENOMIC DNA]</scope>
    <source>
        <strain evidence="6 7">HR-AS</strain>
    </source>
</reference>
<keyword evidence="7" id="KW-1185">Reference proteome</keyword>
<dbReference type="InterPro" id="IPR004792">
    <property type="entry name" value="BaiN-like"/>
</dbReference>
<dbReference type="InterPro" id="IPR023166">
    <property type="entry name" value="BaiN-like_dom_sf"/>
</dbReference>
<dbReference type="NCBIfam" id="TIGR00275">
    <property type="entry name" value="aminoacetone oxidase family FAD-binding enzyme"/>
    <property type="match status" value="1"/>
</dbReference>
<evidence type="ECO:0000256" key="2">
    <source>
        <dbReference type="ARBA" id="ARBA00022630"/>
    </source>
</evidence>